<dbReference type="Pfam" id="PF13686">
    <property type="entry name" value="DrsE_2"/>
    <property type="match status" value="1"/>
</dbReference>
<reference evidence="1 2" key="1">
    <citation type="submission" date="2021-06" db="EMBL/GenBank/DDBJ databases">
        <title>Whole genome sequence of Paenibacillus sophorae DSM23020 for comparative genomics.</title>
        <authorList>
            <person name="Kim M.-J."/>
            <person name="Lee G."/>
            <person name="Shin J.-H."/>
        </authorList>
    </citation>
    <scope>NUCLEOTIDE SEQUENCE [LARGE SCALE GENOMIC DNA]</scope>
    <source>
        <strain evidence="1 2">DSM 23020</strain>
    </source>
</reference>
<name>A0ABX8HI57_9BACL</name>
<organism evidence="1 2">
    <name type="scientific">Paenibacillus sophorae</name>
    <dbReference type="NCBI Taxonomy" id="1333845"/>
    <lineage>
        <taxon>Bacteria</taxon>
        <taxon>Bacillati</taxon>
        <taxon>Bacillota</taxon>
        <taxon>Bacilli</taxon>
        <taxon>Bacillales</taxon>
        <taxon>Paenibacillaceae</taxon>
        <taxon>Paenibacillus</taxon>
    </lineage>
</organism>
<evidence type="ECO:0000313" key="2">
    <source>
        <dbReference type="Proteomes" id="UP000683429"/>
    </source>
</evidence>
<accession>A0ABX8HI57</accession>
<dbReference type="EMBL" id="CP076607">
    <property type="protein sequence ID" value="QWU18055.1"/>
    <property type="molecule type" value="Genomic_DNA"/>
</dbReference>
<proteinExistence type="predicted"/>
<sequence>MIRSIMRRKNVDSLEKLIENAAKSGVRMIACGRTSCQKKPIDRNIYSIGKKGRSSAD</sequence>
<dbReference type="Proteomes" id="UP000683429">
    <property type="component" value="Chromosome"/>
</dbReference>
<dbReference type="Gene3D" id="3.40.1260.10">
    <property type="entry name" value="DsrEFH-like"/>
    <property type="match status" value="1"/>
</dbReference>
<gene>
    <name evidence="1" type="ORF">KP014_13535</name>
</gene>
<keyword evidence="2" id="KW-1185">Reference proteome</keyword>
<evidence type="ECO:0000313" key="1">
    <source>
        <dbReference type="EMBL" id="QWU18055.1"/>
    </source>
</evidence>
<dbReference type="InterPro" id="IPR032836">
    <property type="entry name" value="DsrE2-like"/>
</dbReference>
<protein>
    <submittedName>
        <fullName evidence="1">DsrE/DsrF/DrsH-like family protein</fullName>
    </submittedName>
</protein>
<dbReference type="InterPro" id="IPR027396">
    <property type="entry name" value="DsrEFH-like"/>
</dbReference>